<dbReference type="AlphaFoldDB" id="A0AAR5P535"/>
<dbReference type="EnsemblMetazoa" id="XM_019900147.1">
    <property type="protein sequence ID" value="XP_019755706.1"/>
    <property type="gene ID" value="LOC109534465"/>
</dbReference>
<keyword evidence="2" id="KW-1133">Transmembrane helix</keyword>
<evidence type="ECO:0000256" key="1">
    <source>
        <dbReference type="SAM" id="MobiDB-lite"/>
    </source>
</evidence>
<protein>
    <recommendedName>
        <fullName evidence="5">Neural proliferation differentiation and control protein 1</fullName>
    </recommendedName>
</protein>
<keyword evidence="2" id="KW-0812">Transmembrane</keyword>
<name>A0AAR5P535_DENPD</name>
<reference evidence="3" key="2">
    <citation type="submission" date="2024-08" db="UniProtKB">
        <authorList>
            <consortium name="EnsemblMetazoa"/>
        </authorList>
    </citation>
    <scope>IDENTIFICATION</scope>
</reference>
<feature type="compositionally biased region" description="Basic and acidic residues" evidence="1">
    <location>
        <begin position="269"/>
        <end position="278"/>
    </location>
</feature>
<evidence type="ECO:0000313" key="4">
    <source>
        <dbReference type="Proteomes" id="UP000019118"/>
    </source>
</evidence>
<dbReference type="Pfam" id="PF06809">
    <property type="entry name" value="NPDC1"/>
    <property type="match status" value="1"/>
</dbReference>
<feature type="compositionally biased region" description="Acidic residues" evidence="1">
    <location>
        <begin position="407"/>
        <end position="416"/>
    </location>
</feature>
<feature type="region of interest" description="Disordered" evidence="1">
    <location>
        <begin position="248"/>
        <end position="290"/>
    </location>
</feature>
<dbReference type="PANTHER" id="PTHR23352">
    <property type="entry name" value="NEURAL PROLIFERATION DIFFERENTIATION AND CONTROL PROTEIN-1 NPDC-1 PROTEIN"/>
    <property type="match status" value="1"/>
</dbReference>
<dbReference type="InterPro" id="IPR009635">
    <property type="entry name" value="NPDC1"/>
</dbReference>
<dbReference type="Proteomes" id="UP000019118">
    <property type="component" value="Unassembled WGS sequence"/>
</dbReference>
<dbReference type="GO" id="GO:0016020">
    <property type="term" value="C:membrane"/>
    <property type="evidence" value="ECO:0007669"/>
    <property type="project" value="InterPro"/>
</dbReference>
<feature type="transmembrane region" description="Helical" evidence="2">
    <location>
        <begin position="312"/>
        <end position="337"/>
    </location>
</feature>
<sequence>MLITTSESLQAYHNIPERKKKNSSMIMIMYTDLNDEDQDEERQESAYMPVLPGHIQALEHAQVPPAYVDDVPSFIRVNDMPAITGFDNRDYEALNEPRLREEAPNKMGLFENEYTEPEDLNNRDKELIESRIISYKPSFPRIVTEVPPFTEHKSDTSEEEQIMEENPAPKPSFPPAYFPRLVAPDLPVNYKIDGFEFGLHHKPQNDRFKFRDNPDVLKHVSLDTPSELGFGPIDPRFYQEFPTDQKDIAPKHNTVHPYLRKIPSSSNIDSRDNSHLETEAPPDDEPDREFFNSKDVEVVPFMPDTEPDSTGVYIIAIVAGISAAATVGLIAVGIGWYNLQKHIKNAEDTDYPSYGIVGPNKEFEKKERDEAGDRRLAQSAQMYHYQHQKQQIIAMGRNPHGHGSQSDTEEDEDDEGNYTVYECPGLASIEGPLEVKNPMFDDDELMTPSQTPSMMPDDTDPK</sequence>
<reference evidence="4" key="1">
    <citation type="journal article" date="2013" name="Genome Biol.">
        <title>Draft genome of the mountain pine beetle, Dendroctonus ponderosae Hopkins, a major forest pest.</title>
        <authorList>
            <person name="Keeling C.I."/>
            <person name="Yuen M.M."/>
            <person name="Liao N.Y."/>
            <person name="Docking T.R."/>
            <person name="Chan S.K."/>
            <person name="Taylor G.A."/>
            <person name="Palmquist D.L."/>
            <person name="Jackman S.D."/>
            <person name="Nguyen A."/>
            <person name="Li M."/>
            <person name="Henderson H."/>
            <person name="Janes J.K."/>
            <person name="Zhao Y."/>
            <person name="Pandoh P."/>
            <person name="Moore R."/>
            <person name="Sperling F.A."/>
            <person name="Huber D.P."/>
            <person name="Birol I."/>
            <person name="Jones S.J."/>
            <person name="Bohlmann J."/>
        </authorList>
    </citation>
    <scope>NUCLEOTIDE SEQUENCE</scope>
</reference>
<keyword evidence="4" id="KW-1185">Reference proteome</keyword>
<proteinExistence type="predicted"/>
<evidence type="ECO:0000256" key="2">
    <source>
        <dbReference type="SAM" id="Phobius"/>
    </source>
</evidence>
<feature type="region of interest" description="Disordered" evidence="1">
    <location>
        <begin position="396"/>
        <end position="462"/>
    </location>
</feature>
<dbReference type="PANTHER" id="PTHR23352:SF2">
    <property type="entry name" value="NEURAL PROLIFERATION DIFFERENTIATION AND CONTROL PROTEIN 1"/>
    <property type="match status" value="1"/>
</dbReference>
<accession>A0AAR5P535</accession>
<organism evidence="3 4">
    <name type="scientific">Dendroctonus ponderosae</name>
    <name type="common">Mountain pine beetle</name>
    <dbReference type="NCBI Taxonomy" id="77166"/>
    <lineage>
        <taxon>Eukaryota</taxon>
        <taxon>Metazoa</taxon>
        <taxon>Ecdysozoa</taxon>
        <taxon>Arthropoda</taxon>
        <taxon>Hexapoda</taxon>
        <taxon>Insecta</taxon>
        <taxon>Pterygota</taxon>
        <taxon>Neoptera</taxon>
        <taxon>Endopterygota</taxon>
        <taxon>Coleoptera</taxon>
        <taxon>Polyphaga</taxon>
        <taxon>Cucujiformia</taxon>
        <taxon>Curculionidae</taxon>
        <taxon>Scolytinae</taxon>
        <taxon>Dendroctonus</taxon>
    </lineage>
</organism>
<evidence type="ECO:0000313" key="3">
    <source>
        <dbReference type="EnsemblMetazoa" id="XP_019755706.1"/>
    </source>
</evidence>
<evidence type="ECO:0008006" key="5">
    <source>
        <dbReference type="Google" id="ProtNLM"/>
    </source>
</evidence>
<keyword evidence="2" id="KW-0472">Membrane</keyword>